<gene>
    <name evidence="3" type="primary">pmoA</name>
    <name evidence="3" type="ORF">MAMC_02105</name>
</gene>
<keyword evidence="1" id="KW-1133">Transmembrane helix</keyword>
<keyword evidence="1" id="KW-0472">Membrane</keyword>
<dbReference type="InterPro" id="IPR037001">
    <property type="entry name" value="NH3/CH4_mOase_suA_sf"/>
</dbReference>
<keyword evidence="4" id="KW-1185">Reference proteome</keyword>
<dbReference type="Pfam" id="PF02461">
    <property type="entry name" value="AMO"/>
    <property type="match status" value="1"/>
</dbReference>
<dbReference type="RefSeq" id="WP_142525986.1">
    <property type="nucleotide sequence ID" value="NZ_CABFUZ020000250.1"/>
</dbReference>
<evidence type="ECO:0000313" key="4">
    <source>
        <dbReference type="Proteomes" id="UP000381693"/>
    </source>
</evidence>
<protein>
    <submittedName>
        <fullName evidence="3">Methane monooxygenase subunit A -verruco12</fullName>
    </submittedName>
    <submittedName>
        <fullName evidence="2">Methane monooxygenase subunit PmoA1</fullName>
        <ecNumber evidence="2 3">1.14.18.3</ecNumber>
    </submittedName>
</protein>
<dbReference type="GO" id="GO:0004497">
    <property type="term" value="F:monooxygenase activity"/>
    <property type="evidence" value="ECO:0007669"/>
    <property type="project" value="UniProtKB-KW"/>
</dbReference>
<dbReference type="EMBL" id="KM210550">
    <property type="protein sequence ID" value="AIN39738.1"/>
    <property type="molecule type" value="Genomic_DNA"/>
</dbReference>
<evidence type="ECO:0000313" key="2">
    <source>
        <dbReference type="EMBL" id="AIN39738.1"/>
    </source>
</evidence>
<dbReference type="Gene3D" id="1.20.1450.10">
    <property type="entry name" value="Ammonia/particulate methane monooxygenase, subunit A"/>
    <property type="match status" value="1"/>
</dbReference>
<feature type="transmembrane region" description="Helical" evidence="1">
    <location>
        <begin position="120"/>
        <end position="143"/>
    </location>
</feature>
<keyword evidence="2" id="KW-0503">Monooxygenase</keyword>
<dbReference type="InterPro" id="IPR003393">
    <property type="entry name" value="NH3_CH4_mOase_A"/>
</dbReference>
<feature type="transmembrane region" description="Helical" evidence="1">
    <location>
        <begin position="83"/>
        <end position="100"/>
    </location>
</feature>
<dbReference type="NCBIfam" id="NF041557">
    <property type="entry name" value="AmoA_BACT"/>
    <property type="match status" value="1"/>
</dbReference>
<evidence type="ECO:0000313" key="3">
    <source>
        <dbReference type="EMBL" id="VVM08394.1"/>
    </source>
</evidence>
<dbReference type="OrthoDB" id="183959at2"/>
<keyword evidence="1" id="KW-0812">Transmembrane</keyword>
<sequence length="254" mass="28939">MQYSQVDAEAKAVARKFDIVIIASTFLALVGGFHVHQMLVAGDWSFWIDWKDRNWWPIVAPILEITFPAATQAVLWTRFRMPIGATICCLGLLFGEWMNRYINFWGWTHYPLNMVFPETFFPAAVVLDVVLMLTGNWVVTALIGGELWGWLFYPTNWVMIAPFHVPVEYQGSLMSVADVINYMYVRTSTPEYLRIVETGTMRSFAGGVTGVAAFFSAFVSVCMYVPWWLMGAHFFGSTKFFKTYDAATADVRHS</sequence>
<name>A0A088MHE2_9BACT</name>
<feature type="transmembrane region" description="Helical" evidence="1">
    <location>
        <begin position="204"/>
        <end position="229"/>
    </location>
</feature>
<reference evidence="3 4" key="3">
    <citation type="submission" date="2019-09" db="EMBL/GenBank/DDBJ databases">
        <authorList>
            <person name="Cremers G."/>
        </authorList>
    </citation>
    <scope>NUCLEOTIDE SEQUENCE [LARGE SCALE GENOMIC DNA]</scope>
    <source>
        <strain evidence="3">3B</strain>
    </source>
</reference>
<dbReference type="EMBL" id="CABFUZ020000250">
    <property type="protein sequence ID" value="VVM08394.1"/>
    <property type="molecule type" value="Genomic_DNA"/>
</dbReference>
<feature type="transmembrane region" description="Helical" evidence="1">
    <location>
        <begin position="55"/>
        <end position="76"/>
    </location>
</feature>
<dbReference type="AlphaFoldDB" id="A0A088MHE2"/>
<dbReference type="EC" id="1.14.18.3" evidence="2 3"/>
<feature type="transmembrane region" description="Helical" evidence="1">
    <location>
        <begin position="17"/>
        <end position="35"/>
    </location>
</feature>
<organism evidence="2">
    <name type="scientific">Methylacidimicrobium cyclopophantes</name>
    <dbReference type="NCBI Taxonomy" id="1041766"/>
    <lineage>
        <taxon>Bacteria</taxon>
        <taxon>Pseudomonadati</taxon>
        <taxon>Verrucomicrobiota</taxon>
        <taxon>Methylacidimicrobium</taxon>
    </lineage>
</organism>
<reference evidence="2" key="2">
    <citation type="submission" date="2014-07" db="EMBL/GenBank/DDBJ databases">
        <authorList>
            <person name="van Teeseling M.C.F."/>
            <person name="Pol A."/>
            <person name="Harhangi H.R."/>
            <person name="van der Zwart S."/>
            <person name="Jetten M.S.M."/>
            <person name="Op den Camp H.J.M."/>
            <person name="van Niftrik L."/>
        </authorList>
    </citation>
    <scope>NUCLEOTIDE SEQUENCE</scope>
    <source>
        <strain evidence="2">3B</strain>
    </source>
</reference>
<accession>A0A088MHE2</accession>
<reference evidence="2" key="1">
    <citation type="journal article" date="2014" name="Appl. Environ. Microbiol.">
        <title>Expanding the Verrucomicrobial Methanotrophic World: Description of Three Novel Species of Methylacidimicrobium gen. nov.</title>
        <authorList>
            <person name="van Teeseling M.C."/>
            <person name="Pol A."/>
            <person name="Harhangi H.R."/>
            <person name="van der Zwart S."/>
            <person name="Jetten M.S."/>
            <person name="Op den Camp H.J."/>
            <person name="van Niftrik L."/>
        </authorList>
    </citation>
    <scope>NUCLEOTIDE SEQUENCE</scope>
    <source>
        <strain evidence="2">3B</strain>
    </source>
</reference>
<dbReference type="Proteomes" id="UP000381693">
    <property type="component" value="Unassembled WGS sequence"/>
</dbReference>
<proteinExistence type="predicted"/>
<evidence type="ECO:0000256" key="1">
    <source>
        <dbReference type="SAM" id="Phobius"/>
    </source>
</evidence>
<keyword evidence="2" id="KW-0560">Oxidoreductase</keyword>